<feature type="transmembrane region" description="Helical" evidence="7">
    <location>
        <begin position="112"/>
        <end position="133"/>
    </location>
</feature>
<keyword evidence="6 7" id="KW-0472">Membrane</keyword>
<evidence type="ECO:0000313" key="9">
    <source>
        <dbReference type="EMBL" id="SFN87638.1"/>
    </source>
</evidence>
<keyword evidence="10" id="KW-1185">Reference proteome</keyword>
<sequence>MRAWRRFRHHPPAMIGLGIIVTFVGLAILAPVISPYDPNAQDLASSIQGPSADHWLGTDQLGRDIATRLMYGARISLLIGVLAVLIGLVVGVPLGMVAGYYGGWADLAISRFADMMFAFTSILLALTLVAVLGVSLQNVIIAVGISVIPVIIRLVRSSVLSLREEPYVEAARALGASDFRIITRHVFRNSLTPVLVHGTLSIGVSILLAAGLGFLGLGVQSPTAEWGTMLGEGRQFIFSAPHLTTFPGIAIFLAILAFNLLGDGLRDALDPRMRTVDRPAA</sequence>
<keyword evidence="5 7" id="KW-1133">Transmembrane helix</keyword>
<dbReference type="Gene3D" id="1.10.3720.10">
    <property type="entry name" value="MetI-like"/>
    <property type="match status" value="1"/>
</dbReference>
<evidence type="ECO:0000256" key="1">
    <source>
        <dbReference type="ARBA" id="ARBA00004651"/>
    </source>
</evidence>
<feature type="transmembrane region" description="Helical" evidence="7">
    <location>
        <begin position="12"/>
        <end position="33"/>
    </location>
</feature>
<feature type="transmembrane region" description="Helical" evidence="7">
    <location>
        <begin position="194"/>
        <end position="216"/>
    </location>
</feature>
<dbReference type="InterPro" id="IPR050366">
    <property type="entry name" value="BP-dependent_transpt_permease"/>
</dbReference>
<comment type="similarity">
    <text evidence="7">Belongs to the binding-protein-dependent transport system permease family.</text>
</comment>
<protein>
    <submittedName>
        <fullName evidence="9">Peptide/nickel transport system permease protein</fullName>
    </submittedName>
</protein>
<dbReference type="PROSITE" id="PS50928">
    <property type="entry name" value="ABC_TM1"/>
    <property type="match status" value="1"/>
</dbReference>
<dbReference type="InterPro" id="IPR035906">
    <property type="entry name" value="MetI-like_sf"/>
</dbReference>
<dbReference type="CDD" id="cd06261">
    <property type="entry name" value="TM_PBP2"/>
    <property type="match status" value="1"/>
</dbReference>
<dbReference type="GO" id="GO:0055085">
    <property type="term" value="P:transmembrane transport"/>
    <property type="evidence" value="ECO:0007669"/>
    <property type="project" value="InterPro"/>
</dbReference>
<dbReference type="GO" id="GO:0005886">
    <property type="term" value="C:plasma membrane"/>
    <property type="evidence" value="ECO:0007669"/>
    <property type="project" value="UniProtKB-SubCell"/>
</dbReference>
<evidence type="ECO:0000256" key="5">
    <source>
        <dbReference type="ARBA" id="ARBA00022989"/>
    </source>
</evidence>
<keyword evidence="2 7" id="KW-0813">Transport</keyword>
<dbReference type="InterPro" id="IPR000515">
    <property type="entry name" value="MetI-like"/>
</dbReference>
<evidence type="ECO:0000256" key="3">
    <source>
        <dbReference type="ARBA" id="ARBA00022475"/>
    </source>
</evidence>
<name>A0A1I5CKY6_9ACTN</name>
<evidence type="ECO:0000256" key="2">
    <source>
        <dbReference type="ARBA" id="ARBA00022448"/>
    </source>
</evidence>
<feature type="transmembrane region" description="Helical" evidence="7">
    <location>
        <begin position="139"/>
        <end position="155"/>
    </location>
</feature>
<feature type="domain" description="ABC transmembrane type-1" evidence="8">
    <location>
        <begin position="73"/>
        <end position="262"/>
    </location>
</feature>
<feature type="transmembrane region" description="Helical" evidence="7">
    <location>
        <begin position="77"/>
        <end position="100"/>
    </location>
</feature>
<dbReference type="AlphaFoldDB" id="A0A1I5CKY6"/>
<organism evidence="9 10">
    <name type="scientific">Geodermatophilus obscurus</name>
    <dbReference type="NCBI Taxonomy" id="1861"/>
    <lineage>
        <taxon>Bacteria</taxon>
        <taxon>Bacillati</taxon>
        <taxon>Actinomycetota</taxon>
        <taxon>Actinomycetes</taxon>
        <taxon>Geodermatophilales</taxon>
        <taxon>Geodermatophilaceae</taxon>
        <taxon>Geodermatophilus</taxon>
    </lineage>
</organism>
<proteinExistence type="inferred from homology"/>
<accession>A0A1I5CKY6</accession>
<feature type="transmembrane region" description="Helical" evidence="7">
    <location>
        <begin position="236"/>
        <end position="262"/>
    </location>
</feature>
<evidence type="ECO:0000256" key="7">
    <source>
        <dbReference type="RuleBase" id="RU363032"/>
    </source>
</evidence>
<dbReference type="SUPFAM" id="SSF161098">
    <property type="entry name" value="MetI-like"/>
    <property type="match status" value="1"/>
</dbReference>
<dbReference type="RefSeq" id="WP_075011802.1">
    <property type="nucleotide sequence ID" value="NZ_FOWE01000001.1"/>
</dbReference>
<reference evidence="10" key="1">
    <citation type="submission" date="2016-10" db="EMBL/GenBank/DDBJ databases">
        <authorList>
            <person name="Varghese N."/>
            <person name="Submissions S."/>
        </authorList>
    </citation>
    <scope>NUCLEOTIDE SEQUENCE [LARGE SCALE GENOMIC DNA]</scope>
    <source>
        <strain evidence="10">DSM 43161</strain>
    </source>
</reference>
<keyword evidence="3" id="KW-1003">Cell membrane</keyword>
<evidence type="ECO:0000313" key="10">
    <source>
        <dbReference type="Proteomes" id="UP000183642"/>
    </source>
</evidence>
<dbReference type="PANTHER" id="PTHR43386">
    <property type="entry name" value="OLIGOPEPTIDE TRANSPORT SYSTEM PERMEASE PROTEIN APPC"/>
    <property type="match status" value="1"/>
</dbReference>
<evidence type="ECO:0000256" key="4">
    <source>
        <dbReference type="ARBA" id="ARBA00022692"/>
    </source>
</evidence>
<keyword evidence="4 7" id="KW-0812">Transmembrane</keyword>
<dbReference type="Proteomes" id="UP000183642">
    <property type="component" value="Unassembled WGS sequence"/>
</dbReference>
<evidence type="ECO:0000259" key="8">
    <source>
        <dbReference type="PROSITE" id="PS50928"/>
    </source>
</evidence>
<dbReference type="PANTHER" id="PTHR43386:SF25">
    <property type="entry name" value="PEPTIDE ABC TRANSPORTER PERMEASE PROTEIN"/>
    <property type="match status" value="1"/>
</dbReference>
<dbReference type="OrthoDB" id="8906042at2"/>
<evidence type="ECO:0000256" key="6">
    <source>
        <dbReference type="ARBA" id="ARBA00023136"/>
    </source>
</evidence>
<dbReference type="InterPro" id="IPR025966">
    <property type="entry name" value="OppC_N"/>
</dbReference>
<gene>
    <name evidence="9" type="ORF">SAMN05660359_00381</name>
</gene>
<dbReference type="Pfam" id="PF12911">
    <property type="entry name" value="OppC_N"/>
    <property type="match status" value="1"/>
</dbReference>
<comment type="subcellular location">
    <subcellularLocation>
        <location evidence="1 7">Cell membrane</location>
        <topology evidence="1 7">Multi-pass membrane protein</topology>
    </subcellularLocation>
</comment>
<dbReference type="EMBL" id="FOWE01000001">
    <property type="protein sequence ID" value="SFN87638.1"/>
    <property type="molecule type" value="Genomic_DNA"/>
</dbReference>
<dbReference type="Pfam" id="PF00528">
    <property type="entry name" value="BPD_transp_1"/>
    <property type="match status" value="1"/>
</dbReference>